<name>A0A9P4J659_9PEZI</name>
<feature type="compositionally biased region" description="Basic and acidic residues" evidence="5">
    <location>
        <begin position="519"/>
        <end position="529"/>
    </location>
</feature>
<dbReference type="GO" id="GO:0031941">
    <property type="term" value="C:filamentous actin"/>
    <property type="evidence" value="ECO:0007669"/>
    <property type="project" value="TreeGrafter"/>
</dbReference>
<organism evidence="7 8">
    <name type="scientific">Myriangium duriaei CBS 260.36</name>
    <dbReference type="NCBI Taxonomy" id="1168546"/>
    <lineage>
        <taxon>Eukaryota</taxon>
        <taxon>Fungi</taxon>
        <taxon>Dikarya</taxon>
        <taxon>Ascomycota</taxon>
        <taxon>Pezizomycotina</taxon>
        <taxon>Dothideomycetes</taxon>
        <taxon>Dothideomycetidae</taxon>
        <taxon>Myriangiales</taxon>
        <taxon>Myriangiaceae</taxon>
        <taxon>Myriangium</taxon>
    </lineage>
</organism>
<dbReference type="Pfam" id="PF00412">
    <property type="entry name" value="LIM"/>
    <property type="match status" value="2"/>
</dbReference>
<dbReference type="PANTHER" id="PTHR24214:SF38">
    <property type="entry name" value="PDZ AND LIM DOMAIN PROTEIN ZASP-RELATED"/>
    <property type="match status" value="1"/>
</dbReference>
<dbReference type="EMBL" id="ML996082">
    <property type="protein sequence ID" value="KAF2156112.1"/>
    <property type="molecule type" value="Genomic_DNA"/>
</dbReference>
<dbReference type="InterPro" id="IPR001781">
    <property type="entry name" value="Znf_LIM"/>
</dbReference>
<keyword evidence="8" id="KW-1185">Reference proteome</keyword>
<reference evidence="7" key="1">
    <citation type="journal article" date="2020" name="Stud. Mycol.">
        <title>101 Dothideomycetes genomes: a test case for predicting lifestyles and emergence of pathogens.</title>
        <authorList>
            <person name="Haridas S."/>
            <person name="Albert R."/>
            <person name="Binder M."/>
            <person name="Bloem J."/>
            <person name="Labutti K."/>
            <person name="Salamov A."/>
            <person name="Andreopoulos B."/>
            <person name="Baker S."/>
            <person name="Barry K."/>
            <person name="Bills G."/>
            <person name="Bluhm B."/>
            <person name="Cannon C."/>
            <person name="Castanera R."/>
            <person name="Culley D."/>
            <person name="Daum C."/>
            <person name="Ezra D."/>
            <person name="Gonzalez J."/>
            <person name="Henrissat B."/>
            <person name="Kuo A."/>
            <person name="Liang C."/>
            <person name="Lipzen A."/>
            <person name="Lutzoni F."/>
            <person name="Magnuson J."/>
            <person name="Mondo S."/>
            <person name="Nolan M."/>
            <person name="Ohm R."/>
            <person name="Pangilinan J."/>
            <person name="Park H.-J."/>
            <person name="Ramirez L."/>
            <person name="Alfaro M."/>
            <person name="Sun H."/>
            <person name="Tritt A."/>
            <person name="Yoshinaga Y."/>
            <person name="Zwiers L.-H."/>
            <person name="Turgeon B."/>
            <person name="Goodwin S."/>
            <person name="Spatafora J."/>
            <person name="Crous P."/>
            <person name="Grigoriev I."/>
        </authorList>
    </citation>
    <scope>NUCLEOTIDE SEQUENCE</scope>
    <source>
        <strain evidence="7">CBS 260.36</strain>
    </source>
</reference>
<protein>
    <recommendedName>
        <fullName evidence="6">LIM zinc-binding domain-containing protein</fullName>
    </recommendedName>
</protein>
<dbReference type="SUPFAM" id="SSF57716">
    <property type="entry name" value="Glucocorticoid receptor-like (DNA-binding domain)"/>
    <property type="match status" value="2"/>
</dbReference>
<keyword evidence="1 4" id="KW-0479">Metal-binding</keyword>
<dbReference type="AlphaFoldDB" id="A0A9P4J659"/>
<accession>A0A9P4J659</accession>
<sequence>MLARARLDKTEAQEAGNFMSDGQLADYLADLRTSRVARLKGSRPAPPSRYTSLRNTEAPEAPQGPFANQLGRPLVPEPLRITASVEGKEIDASQVPGNLSTSPSVIYLEDGTRQTERQEAHALRVALEGLDLEEERRVHDAAQAEASQLVLEHTSPTKKAKESAFANPDIKSQDRRVQMKQGIIPDLQRIGNSNAHSNDPSTTITAAACQTLNEGENNISMKDGMQAAITTNNSLASDRSARVSRKKSYQGLANAVATDIANIKSRVSSGGRRIVSGGKRKVSSEKHPFPNREDKIYEEPEIIKEEETPVKEISTDSMQKPTLAVDMPSIADMPRHLRKNPFARVRLNKDNLERANSIASVQSTKFDPIEIQKNPPTQSRRPWYMSNKPSSAPVTPQMTPNIADKASEIEVEAKTKDGLEIRGDDIRAATSMRRKDRNPNLPQPTAVSVSPGRPIVSFQNDWQKNETKREETKIPTRGTTSSAPPNVQSGSQEPRPRMSFDRPLVASAHSQHRGVPPLDVKRQQQDRNRPPPATTIPNGIPILNLPDDDDGSSSKVLSEEPDIPQINILQYDADVRSKSAPAAVSKPPASSPPSINVDNFDTDQTAARPLPMPNKDHQHRQNNHAQDHHGSVNKPHLTPYQKRNAVLCAHCALPIAGRILTAAGERFHPECFACHQCGINLECVAFYPEPDKKYYERIARIQQRMQGFEIAVPEGVTEHDIRRLEQEDGDESLRFFCHLDFHELFSPRCRSCKTPIEGEVVVACGAEWHVGHFFCAQCGDVSLPFQ</sequence>
<feature type="compositionally biased region" description="Polar residues" evidence="5">
    <location>
        <begin position="387"/>
        <end position="399"/>
    </location>
</feature>
<dbReference type="PROSITE" id="PS00478">
    <property type="entry name" value="LIM_DOMAIN_1"/>
    <property type="match status" value="1"/>
</dbReference>
<feature type="compositionally biased region" description="Basic and acidic residues" evidence="5">
    <location>
        <begin position="463"/>
        <end position="474"/>
    </location>
</feature>
<dbReference type="InterPro" id="IPR050604">
    <property type="entry name" value="PDZ-LIM_domain"/>
</dbReference>
<feature type="region of interest" description="Disordered" evidence="5">
    <location>
        <begin position="152"/>
        <end position="175"/>
    </location>
</feature>
<feature type="region of interest" description="Disordered" evidence="5">
    <location>
        <begin position="413"/>
        <end position="565"/>
    </location>
</feature>
<feature type="region of interest" description="Disordered" evidence="5">
    <location>
        <begin position="370"/>
        <end position="399"/>
    </location>
</feature>
<dbReference type="SMART" id="SM00132">
    <property type="entry name" value="LIM"/>
    <property type="match status" value="1"/>
</dbReference>
<evidence type="ECO:0000256" key="1">
    <source>
        <dbReference type="ARBA" id="ARBA00022723"/>
    </source>
</evidence>
<dbReference type="GO" id="GO:0030036">
    <property type="term" value="P:actin cytoskeleton organization"/>
    <property type="evidence" value="ECO:0007669"/>
    <property type="project" value="TreeGrafter"/>
</dbReference>
<dbReference type="Proteomes" id="UP000799439">
    <property type="component" value="Unassembled WGS sequence"/>
</dbReference>
<feature type="domain" description="LIM zinc-binding" evidence="6">
    <location>
        <begin position="646"/>
        <end position="706"/>
    </location>
</feature>
<dbReference type="GO" id="GO:0030695">
    <property type="term" value="F:GTPase regulator activity"/>
    <property type="evidence" value="ECO:0007669"/>
    <property type="project" value="UniProtKB-ARBA"/>
</dbReference>
<dbReference type="GO" id="GO:0046872">
    <property type="term" value="F:metal ion binding"/>
    <property type="evidence" value="ECO:0007669"/>
    <property type="project" value="UniProtKB-KW"/>
</dbReference>
<keyword evidence="3 4" id="KW-0440">LIM domain</keyword>
<feature type="compositionally biased region" description="Low complexity" evidence="5">
    <location>
        <begin position="578"/>
        <end position="594"/>
    </location>
</feature>
<dbReference type="OrthoDB" id="15567at2759"/>
<feature type="compositionally biased region" description="Polar residues" evidence="5">
    <location>
        <begin position="477"/>
        <end position="492"/>
    </location>
</feature>
<feature type="compositionally biased region" description="Basic and acidic residues" evidence="5">
    <location>
        <begin position="413"/>
        <end position="427"/>
    </location>
</feature>
<evidence type="ECO:0000256" key="5">
    <source>
        <dbReference type="SAM" id="MobiDB-lite"/>
    </source>
</evidence>
<dbReference type="PROSITE" id="PS50023">
    <property type="entry name" value="LIM_DOMAIN_2"/>
    <property type="match status" value="1"/>
</dbReference>
<dbReference type="CDD" id="cd08368">
    <property type="entry name" value="LIM"/>
    <property type="match status" value="1"/>
</dbReference>
<proteinExistence type="predicted"/>
<gene>
    <name evidence="7" type="ORF">K461DRAFT_326457</name>
</gene>
<dbReference type="PANTHER" id="PTHR24214">
    <property type="entry name" value="PDZ AND LIM DOMAIN PROTEIN ZASP"/>
    <property type="match status" value="1"/>
</dbReference>
<feature type="region of interest" description="Disordered" evidence="5">
    <location>
        <begin position="270"/>
        <end position="291"/>
    </location>
</feature>
<comment type="caution">
    <text evidence="7">The sequence shown here is derived from an EMBL/GenBank/DDBJ whole genome shotgun (WGS) entry which is preliminary data.</text>
</comment>
<evidence type="ECO:0000256" key="4">
    <source>
        <dbReference type="PROSITE-ProRule" id="PRU00125"/>
    </source>
</evidence>
<dbReference type="GO" id="GO:0001725">
    <property type="term" value="C:stress fiber"/>
    <property type="evidence" value="ECO:0007669"/>
    <property type="project" value="TreeGrafter"/>
</dbReference>
<evidence type="ECO:0000256" key="3">
    <source>
        <dbReference type="ARBA" id="ARBA00023038"/>
    </source>
</evidence>
<evidence type="ECO:0000259" key="6">
    <source>
        <dbReference type="PROSITE" id="PS50023"/>
    </source>
</evidence>
<keyword evidence="2 4" id="KW-0862">Zinc</keyword>
<feature type="region of interest" description="Disordered" evidence="5">
    <location>
        <begin position="578"/>
        <end position="636"/>
    </location>
</feature>
<dbReference type="GO" id="GO:0003779">
    <property type="term" value="F:actin binding"/>
    <property type="evidence" value="ECO:0007669"/>
    <property type="project" value="TreeGrafter"/>
</dbReference>
<feature type="region of interest" description="Disordered" evidence="5">
    <location>
        <begin position="37"/>
        <end position="72"/>
    </location>
</feature>
<evidence type="ECO:0000313" key="7">
    <source>
        <dbReference type="EMBL" id="KAF2156112.1"/>
    </source>
</evidence>
<dbReference type="GO" id="GO:0051371">
    <property type="term" value="F:muscle alpha-actinin binding"/>
    <property type="evidence" value="ECO:0007669"/>
    <property type="project" value="TreeGrafter"/>
</dbReference>
<feature type="compositionally biased region" description="Basic and acidic residues" evidence="5">
    <location>
        <begin position="282"/>
        <end position="291"/>
    </location>
</feature>
<dbReference type="Gene3D" id="2.10.110.10">
    <property type="entry name" value="Cysteine Rich Protein"/>
    <property type="match status" value="2"/>
</dbReference>
<evidence type="ECO:0000313" key="8">
    <source>
        <dbReference type="Proteomes" id="UP000799439"/>
    </source>
</evidence>
<feature type="compositionally biased region" description="Polar residues" evidence="5">
    <location>
        <begin position="596"/>
        <end position="605"/>
    </location>
</feature>
<evidence type="ECO:0000256" key="2">
    <source>
        <dbReference type="ARBA" id="ARBA00022833"/>
    </source>
</evidence>